<evidence type="ECO:0000256" key="7">
    <source>
        <dbReference type="ARBA" id="ARBA00023141"/>
    </source>
</evidence>
<evidence type="ECO:0000259" key="10">
    <source>
        <dbReference type="Pfam" id="PF00697"/>
    </source>
</evidence>
<dbReference type="GO" id="GO:0004640">
    <property type="term" value="F:phosphoribosylanthranilate isomerase activity"/>
    <property type="evidence" value="ECO:0007669"/>
    <property type="project" value="UniProtKB-UniRule"/>
</dbReference>
<dbReference type="CDD" id="cd00405">
    <property type="entry name" value="PRAI"/>
    <property type="match status" value="1"/>
</dbReference>
<dbReference type="Proteomes" id="UP000245461">
    <property type="component" value="Unassembled WGS sequence"/>
</dbReference>
<sequence length="212" mass="21936">MSVSVKICGLRTPEAVDAAVQHGASHVGFVFYPPSPRNLSPEEAGALIARLPDGVTPVALTVDADDATIAAILSQAPVKILQAHGKESPARIAELRGRFNLPVMKAVGIAGTEDVATAHDYESVADLLLLDAKPPRKGLPGGNGLAFDWGLIAEERWSRPWFLAGGLTPDNVAEAIRISGASAVDVSSGVESAPGVKNFDLIAAFLAAARSA</sequence>
<feature type="domain" description="N-(5'phosphoribosyl) anthranilate isomerase (PRAI)" evidence="10">
    <location>
        <begin position="5"/>
        <end position="206"/>
    </location>
</feature>
<dbReference type="SUPFAM" id="SSF51366">
    <property type="entry name" value="Ribulose-phoshate binding barrel"/>
    <property type="match status" value="1"/>
</dbReference>
<evidence type="ECO:0000256" key="3">
    <source>
        <dbReference type="ARBA" id="ARBA00012572"/>
    </source>
</evidence>
<dbReference type="PANTHER" id="PTHR42894">
    <property type="entry name" value="N-(5'-PHOSPHORIBOSYL)ANTHRANILATE ISOMERASE"/>
    <property type="match status" value="1"/>
</dbReference>
<gene>
    <name evidence="9" type="primary">trpF</name>
    <name evidence="11" type="ORF">DKG74_17370</name>
</gene>
<dbReference type="HAMAP" id="MF_00135">
    <property type="entry name" value="PRAI"/>
    <property type="match status" value="1"/>
</dbReference>
<evidence type="ECO:0000313" key="12">
    <source>
        <dbReference type="Proteomes" id="UP000245461"/>
    </source>
</evidence>
<dbReference type="Pfam" id="PF00697">
    <property type="entry name" value="PRAI"/>
    <property type="match status" value="1"/>
</dbReference>
<comment type="caution">
    <text evidence="11">The sequence shown here is derived from an EMBL/GenBank/DDBJ whole genome shotgun (WGS) entry which is preliminary data.</text>
</comment>
<dbReference type="EMBL" id="QGLE01000012">
    <property type="protein sequence ID" value="PWR19250.1"/>
    <property type="molecule type" value="Genomic_DNA"/>
</dbReference>
<protein>
    <recommendedName>
        <fullName evidence="4 9">N-(5'-phosphoribosyl)anthranilate isomerase</fullName>
        <shortName evidence="9">PRAI</shortName>
        <ecNumber evidence="3 9">5.3.1.24</ecNumber>
    </recommendedName>
</protein>
<evidence type="ECO:0000256" key="9">
    <source>
        <dbReference type="HAMAP-Rule" id="MF_00135"/>
    </source>
</evidence>
<dbReference type="EC" id="5.3.1.24" evidence="3 9"/>
<keyword evidence="6 9" id="KW-0822">Tryptophan biosynthesis</keyword>
<comment type="catalytic activity">
    <reaction evidence="1 9">
        <text>N-(5-phospho-beta-D-ribosyl)anthranilate = 1-(2-carboxyphenylamino)-1-deoxy-D-ribulose 5-phosphate</text>
        <dbReference type="Rhea" id="RHEA:21540"/>
        <dbReference type="ChEBI" id="CHEBI:18277"/>
        <dbReference type="ChEBI" id="CHEBI:58613"/>
        <dbReference type="EC" id="5.3.1.24"/>
    </reaction>
</comment>
<dbReference type="RefSeq" id="WP_109907449.1">
    <property type="nucleotide sequence ID" value="NZ_QGLE01000012.1"/>
</dbReference>
<evidence type="ECO:0000313" key="11">
    <source>
        <dbReference type="EMBL" id="PWR19250.1"/>
    </source>
</evidence>
<proteinExistence type="inferred from homology"/>
<keyword evidence="5 9" id="KW-0028">Amino-acid biosynthesis</keyword>
<dbReference type="InterPro" id="IPR013785">
    <property type="entry name" value="Aldolase_TIM"/>
</dbReference>
<accession>A0A317DZC5</accession>
<keyword evidence="7 9" id="KW-0057">Aromatic amino acid biosynthesis</keyword>
<name>A0A317DZC5_9PROT</name>
<evidence type="ECO:0000256" key="2">
    <source>
        <dbReference type="ARBA" id="ARBA00004664"/>
    </source>
</evidence>
<dbReference type="InterPro" id="IPR044643">
    <property type="entry name" value="TrpF_fam"/>
</dbReference>
<dbReference type="PANTHER" id="PTHR42894:SF1">
    <property type="entry name" value="N-(5'-PHOSPHORIBOSYL)ANTHRANILATE ISOMERASE"/>
    <property type="match status" value="1"/>
</dbReference>
<reference evidence="11 12" key="1">
    <citation type="submission" date="2018-05" db="EMBL/GenBank/DDBJ databases">
        <title>Zavarzinia sp. HR-AS.</title>
        <authorList>
            <person name="Lee Y."/>
            <person name="Jeon C.O."/>
        </authorList>
    </citation>
    <scope>NUCLEOTIDE SEQUENCE [LARGE SCALE GENOMIC DNA]</scope>
    <source>
        <strain evidence="11 12">HR-AS</strain>
    </source>
</reference>
<dbReference type="UniPathway" id="UPA00035">
    <property type="reaction ID" value="UER00042"/>
</dbReference>
<keyword evidence="12" id="KW-1185">Reference proteome</keyword>
<dbReference type="GO" id="GO:0000162">
    <property type="term" value="P:L-tryptophan biosynthetic process"/>
    <property type="evidence" value="ECO:0007669"/>
    <property type="project" value="UniProtKB-UniRule"/>
</dbReference>
<dbReference type="OrthoDB" id="9796196at2"/>
<evidence type="ECO:0000256" key="8">
    <source>
        <dbReference type="ARBA" id="ARBA00023235"/>
    </source>
</evidence>
<evidence type="ECO:0000256" key="5">
    <source>
        <dbReference type="ARBA" id="ARBA00022605"/>
    </source>
</evidence>
<evidence type="ECO:0000256" key="4">
    <source>
        <dbReference type="ARBA" id="ARBA00022272"/>
    </source>
</evidence>
<organism evidence="11 12">
    <name type="scientific">Zavarzinia aquatilis</name>
    <dbReference type="NCBI Taxonomy" id="2211142"/>
    <lineage>
        <taxon>Bacteria</taxon>
        <taxon>Pseudomonadati</taxon>
        <taxon>Pseudomonadota</taxon>
        <taxon>Alphaproteobacteria</taxon>
        <taxon>Rhodospirillales</taxon>
        <taxon>Zavarziniaceae</taxon>
        <taxon>Zavarzinia</taxon>
    </lineage>
</organism>
<dbReference type="InterPro" id="IPR011060">
    <property type="entry name" value="RibuloseP-bd_barrel"/>
</dbReference>
<dbReference type="Gene3D" id="3.20.20.70">
    <property type="entry name" value="Aldolase class I"/>
    <property type="match status" value="1"/>
</dbReference>
<keyword evidence="8 9" id="KW-0413">Isomerase</keyword>
<dbReference type="AlphaFoldDB" id="A0A317DZC5"/>
<comment type="similarity">
    <text evidence="9">Belongs to the TrpF family.</text>
</comment>
<dbReference type="InterPro" id="IPR001240">
    <property type="entry name" value="PRAI_dom"/>
</dbReference>
<evidence type="ECO:0000256" key="6">
    <source>
        <dbReference type="ARBA" id="ARBA00022822"/>
    </source>
</evidence>
<evidence type="ECO:0000256" key="1">
    <source>
        <dbReference type="ARBA" id="ARBA00001164"/>
    </source>
</evidence>
<dbReference type="NCBIfam" id="NF002295">
    <property type="entry name" value="PRK01222.1-1"/>
    <property type="match status" value="1"/>
</dbReference>
<comment type="pathway">
    <text evidence="2 9">Amino-acid biosynthesis; L-tryptophan biosynthesis; L-tryptophan from chorismate: step 3/5.</text>
</comment>